<keyword evidence="1" id="KW-1133">Transmembrane helix</keyword>
<evidence type="ECO:0000256" key="1">
    <source>
        <dbReference type="SAM" id="Phobius"/>
    </source>
</evidence>
<feature type="transmembrane region" description="Helical" evidence="1">
    <location>
        <begin position="15"/>
        <end position="34"/>
    </location>
</feature>
<reference evidence="2" key="2">
    <citation type="journal article" date="2015" name="Data Brief">
        <title>Shoot transcriptome of the giant reed, Arundo donax.</title>
        <authorList>
            <person name="Barrero R.A."/>
            <person name="Guerrero F.D."/>
            <person name="Moolhuijzen P."/>
            <person name="Goolsby J.A."/>
            <person name="Tidwell J."/>
            <person name="Bellgard S.E."/>
            <person name="Bellgard M.I."/>
        </authorList>
    </citation>
    <scope>NUCLEOTIDE SEQUENCE</scope>
    <source>
        <tissue evidence="2">Shoot tissue taken approximately 20 cm above the soil surface</tissue>
    </source>
</reference>
<organism evidence="2">
    <name type="scientific">Arundo donax</name>
    <name type="common">Giant reed</name>
    <name type="synonym">Donax arundinaceus</name>
    <dbReference type="NCBI Taxonomy" id="35708"/>
    <lineage>
        <taxon>Eukaryota</taxon>
        <taxon>Viridiplantae</taxon>
        <taxon>Streptophyta</taxon>
        <taxon>Embryophyta</taxon>
        <taxon>Tracheophyta</taxon>
        <taxon>Spermatophyta</taxon>
        <taxon>Magnoliopsida</taxon>
        <taxon>Liliopsida</taxon>
        <taxon>Poales</taxon>
        <taxon>Poaceae</taxon>
        <taxon>PACMAD clade</taxon>
        <taxon>Arundinoideae</taxon>
        <taxon>Arundineae</taxon>
        <taxon>Arundo</taxon>
    </lineage>
</organism>
<protein>
    <submittedName>
        <fullName evidence="2">Uncharacterized protein</fullName>
    </submittedName>
</protein>
<sequence>MSASVTRGPTSPDSVSALIISLLLSMMTVIWAFSSISRSLNSPAFSKSWPRTTSFFCLVICLSSLSSSLASSGSCACLSLTRDPASSIKSIALSGRKRSLIY</sequence>
<name>A0A0A9DG39_ARUDO</name>
<reference evidence="2" key="1">
    <citation type="submission" date="2014-09" db="EMBL/GenBank/DDBJ databases">
        <authorList>
            <person name="Magalhaes I.L.F."/>
            <person name="Oliveira U."/>
            <person name="Santos F.R."/>
            <person name="Vidigal T.H.D.A."/>
            <person name="Brescovit A.D."/>
            <person name="Santos A.J."/>
        </authorList>
    </citation>
    <scope>NUCLEOTIDE SEQUENCE</scope>
    <source>
        <tissue evidence="2">Shoot tissue taken approximately 20 cm above the soil surface</tissue>
    </source>
</reference>
<keyword evidence="1" id="KW-0812">Transmembrane</keyword>
<proteinExistence type="predicted"/>
<dbReference type="EMBL" id="GBRH01215163">
    <property type="protein sequence ID" value="JAD82732.1"/>
    <property type="molecule type" value="Transcribed_RNA"/>
</dbReference>
<keyword evidence="1" id="KW-0472">Membrane</keyword>
<evidence type="ECO:0000313" key="2">
    <source>
        <dbReference type="EMBL" id="JAD82732.1"/>
    </source>
</evidence>
<accession>A0A0A9DG39</accession>
<dbReference type="AlphaFoldDB" id="A0A0A9DG39"/>